<evidence type="ECO:0000313" key="2">
    <source>
        <dbReference type="EMBL" id="CAB4771477.1"/>
    </source>
</evidence>
<organism evidence="4">
    <name type="scientific">freshwater metagenome</name>
    <dbReference type="NCBI Taxonomy" id="449393"/>
    <lineage>
        <taxon>unclassified sequences</taxon>
        <taxon>metagenomes</taxon>
        <taxon>ecological metagenomes</taxon>
    </lineage>
</organism>
<dbReference type="EMBL" id="CAFBQP010000020">
    <property type="protein sequence ID" value="CAB5057540.1"/>
    <property type="molecule type" value="Genomic_DNA"/>
</dbReference>
<dbReference type="EMBL" id="CAEZXX010000032">
    <property type="protein sequence ID" value="CAB4702126.1"/>
    <property type="molecule type" value="Genomic_DNA"/>
</dbReference>
<gene>
    <name evidence="1" type="ORF">UFOPK2602_00645</name>
    <name evidence="2" type="ORF">UFOPK2806_02450</name>
    <name evidence="3" type="ORF">UFOPK3417_00944</name>
    <name evidence="4" type="ORF">UFOPK4306_00706</name>
</gene>
<dbReference type="AlphaFoldDB" id="A0A6J7TWR7"/>
<evidence type="ECO:0000313" key="1">
    <source>
        <dbReference type="EMBL" id="CAB4702126.1"/>
    </source>
</evidence>
<dbReference type="EMBL" id="CAEZYY010000057">
    <property type="protein sequence ID" value="CAB4771477.1"/>
    <property type="molecule type" value="Genomic_DNA"/>
</dbReference>
<reference evidence="4" key="1">
    <citation type="submission" date="2020-05" db="EMBL/GenBank/DDBJ databases">
        <authorList>
            <person name="Chiriac C."/>
            <person name="Salcher M."/>
            <person name="Ghai R."/>
            <person name="Kavagutti S V."/>
        </authorList>
    </citation>
    <scope>NUCLEOTIDE SEQUENCE</scope>
</reference>
<dbReference type="EMBL" id="CAFBLR010000079">
    <property type="protein sequence ID" value="CAB4874889.1"/>
    <property type="molecule type" value="Genomic_DNA"/>
</dbReference>
<sequence>MTKTGPGRLAALVLGAVLLGSCTGPSRTAGTTLVTSGVDRTTIPTALPQATSTTQPIPTTASAPTAPGAVDDLIALLPPATRTPQGWVVSPGAPTTGLVSDEGFFVGSCSGGNADARAVANRAWGAAHHGGYDTHEGAAGSVSVFGFPSSEDAEGFMRLTERNGACSATAEVPEGSGRGAYDGFADVAQDGTARWTITETSATDGLVFVGVDSALVLRVDDLVRATVAGREYSAQLNEVTAFVRLGRFVIATGLASYCCGDGYDEPAGTYVASLADLLPLLEGATAHAASVLVARAMR</sequence>
<name>A0A6J7TWR7_9ZZZZ</name>
<evidence type="ECO:0000313" key="4">
    <source>
        <dbReference type="EMBL" id="CAB5057540.1"/>
    </source>
</evidence>
<protein>
    <submittedName>
        <fullName evidence="4">Unannotated protein</fullName>
    </submittedName>
</protein>
<accession>A0A6J7TWR7</accession>
<proteinExistence type="predicted"/>
<dbReference type="PROSITE" id="PS51257">
    <property type="entry name" value="PROKAR_LIPOPROTEIN"/>
    <property type="match status" value="1"/>
</dbReference>
<evidence type="ECO:0000313" key="3">
    <source>
        <dbReference type="EMBL" id="CAB4874889.1"/>
    </source>
</evidence>